<dbReference type="GO" id="GO:0051999">
    <property type="term" value="P:mannosyl-inositol phosphorylceramide biosynthetic process"/>
    <property type="evidence" value="ECO:0007669"/>
    <property type="project" value="TreeGrafter"/>
</dbReference>
<dbReference type="SUPFAM" id="SSF53448">
    <property type="entry name" value="Nucleotide-diphospho-sugar transferases"/>
    <property type="match status" value="1"/>
</dbReference>
<name>A0A0G7ZNC0_9MOLU</name>
<dbReference type="InterPro" id="IPR051706">
    <property type="entry name" value="Glycosyltransferase_domain"/>
</dbReference>
<dbReference type="Gene3D" id="3.90.550.20">
    <property type="match status" value="1"/>
</dbReference>
<keyword evidence="3" id="KW-1185">Reference proteome</keyword>
<dbReference type="GO" id="GO:0016020">
    <property type="term" value="C:membrane"/>
    <property type="evidence" value="ECO:0007669"/>
    <property type="project" value="GOC"/>
</dbReference>
<dbReference type="EMBL" id="CWGI01000001">
    <property type="protein sequence ID" value="CRX37181.1"/>
    <property type="molecule type" value="Genomic_DNA"/>
</dbReference>
<accession>A0A0G7ZNC0</accession>
<keyword evidence="2" id="KW-0328">Glycosyltransferase</keyword>
<keyword evidence="1 2" id="KW-0808">Transferase</keyword>
<dbReference type="InterPro" id="IPR029044">
    <property type="entry name" value="Nucleotide-diphossugar_trans"/>
</dbReference>
<dbReference type="GO" id="GO:0000030">
    <property type="term" value="F:mannosyltransferase activity"/>
    <property type="evidence" value="ECO:0007669"/>
    <property type="project" value="TreeGrafter"/>
</dbReference>
<dbReference type="Pfam" id="PF04488">
    <property type="entry name" value="Gly_transf_sug"/>
    <property type="match status" value="1"/>
</dbReference>
<reference evidence="3" key="1">
    <citation type="submission" date="2015-05" db="EMBL/GenBank/DDBJ databases">
        <authorList>
            <person name="Collingro A."/>
        </authorList>
    </citation>
    <scope>NUCLEOTIDE SEQUENCE [LARGE SCALE GENOMIC DNA]</scope>
    <source>
        <strain evidence="3">Ps</strain>
    </source>
</reference>
<evidence type="ECO:0000256" key="1">
    <source>
        <dbReference type="ARBA" id="ARBA00022679"/>
    </source>
</evidence>
<dbReference type="InterPro" id="IPR007577">
    <property type="entry name" value="GlycoTrfase_DXD_sugar-bd_CS"/>
</dbReference>
<dbReference type="PANTHER" id="PTHR32385">
    <property type="entry name" value="MANNOSYL PHOSPHORYLINOSITOL CERAMIDE SYNTHASE"/>
    <property type="match status" value="1"/>
</dbReference>
<proteinExistence type="predicted"/>
<dbReference type="PANTHER" id="PTHR32385:SF15">
    <property type="entry name" value="INOSITOL PHOSPHOCERAMIDE MANNOSYLTRANSFERASE 1"/>
    <property type="match status" value="1"/>
</dbReference>
<sequence length="260" mass="31582">MDNFENKNKIIHYVWISDKKDIPKNQMEIIEKTLKINSDFSIKIWDIDSIKNFDIKNKYFNKAISNEKWAFASDYVRLKILYEYGGIYLDIDLLSIKKISEFFKEQKDFDLVLGFEYKYLISTGFIWVKDRKNAIIKEVLEHYDFFDDYENNKIKYIVNNYIWTKILMDKYGLILSDKNQILKNNILIVNHNYFSSINKQTSESFFLHKHLLSWKENHNIKKIMIFVLAYIQEHKILNPFLKIQIKNKLKKIRKIYRDLK</sequence>
<dbReference type="Proteomes" id="UP000242141">
    <property type="component" value="Unassembled WGS sequence"/>
</dbReference>
<evidence type="ECO:0000313" key="2">
    <source>
        <dbReference type="EMBL" id="CRX37181.1"/>
    </source>
</evidence>
<evidence type="ECO:0000313" key="3">
    <source>
        <dbReference type="Proteomes" id="UP000242141"/>
    </source>
</evidence>
<dbReference type="AlphaFoldDB" id="A0A0G7ZNC0"/>
<gene>
    <name evidence="2" type="ORF">HEPPS_04030</name>
</gene>
<organism evidence="2 3">
    <name type="scientific">Candidatus Hepatoplasma crinochetorum</name>
    <dbReference type="NCBI Taxonomy" id="295596"/>
    <lineage>
        <taxon>Bacteria</taxon>
        <taxon>Bacillati</taxon>
        <taxon>Mycoplasmatota</taxon>
        <taxon>Mollicutes</taxon>
        <taxon>Candidatus Hepatoplasmataceae</taxon>
        <taxon>Candidatus Hepatoplasma</taxon>
    </lineage>
</organism>
<protein>
    <submittedName>
        <fullName evidence="2">| / Mannosyltransferase OCH1 / 53060:53866 Forward</fullName>
    </submittedName>
</protein>